<evidence type="ECO:0000313" key="2">
    <source>
        <dbReference type="EMBL" id="MFC3126461.1"/>
    </source>
</evidence>
<feature type="transmembrane region" description="Helical" evidence="1">
    <location>
        <begin position="94"/>
        <end position="113"/>
    </location>
</feature>
<organism evidence="2 3">
    <name type="scientific">Teichococcus globiformis</name>
    <dbReference type="NCBI Taxonomy" id="2307229"/>
    <lineage>
        <taxon>Bacteria</taxon>
        <taxon>Pseudomonadati</taxon>
        <taxon>Pseudomonadota</taxon>
        <taxon>Alphaproteobacteria</taxon>
        <taxon>Acetobacterales</taxon>
        <taxon>Roseomonadaceae</taxon>
        <taxon>Roseomonas</taxon>
    </lineage>
</organism>
<comment type="caution">
    <text evidence="2">The sequence shown here is derived from an EMBL/GenBank/DDBJ whole genome shotgun (WGS) entry which is preliminary data.</text>
</comment>
<accession>A0ABV7G743</accession>
<keyword evidence="1" id="KW-0812">Transmembrane</keyword>
<dbReference type="EMBL" id="JBHRTN010000018">
    <property type="protein sequence ID" value="MFC3126461.1"/>
    <property type="molecule type" value="Genomic_DNA"/>
</dbReference>
<sequence>MAHPVAEGVEMENLARWILAQAFGLIGTLAVVYRDNYRVPLPAGDLGELMLRYAPQASALGFTLALWPVVDLIFRACDRQRSWQCHGDFNRWLAALLLLFLCAHAAALGLAAMSDPGTLAGALQPKVIHAYAAALLATAAMSAGYVARLEFTIWRRHNPGMETGDPP</sequence>
<keyword evidence="1" id="KW-1133">Transmembrane helix</keyword>
<dbReference type="RefSeq" id="WP_379597801.1">
    <property type="nucleotide sequence ID" value="NZ_JBHRTN010000018.1"/>
</dbReference>
<feature type="transmembrane region" description="Helical" evidence="1">
    <location>
        <begin position="14"/>
        <end position="33"/>
    </location>
</feature>
<proteinExistence type="predicted"/>
<evidence type="ECO:0000256" key="1">
    <source>
        <dbReference type="SAM" id="Phobius"/>
    </source>
</evidence>
<protein>
    <submittedName>
        <fullName evidence="2">Uncharacterized protein</fullName>
    </submittedName>
</protein>
<keyword evidence="3" id="KW-1185">Reference proteome</keyword>
<feature type="transmembrane region" description="Helical" evidence="1">
    <location>
        <begin position="128"/>
        <end position="147"/>
    </location>
</feature>
<keyword evidence="1" id="KW-0472">Membrane</keyword>
<gene>
    <name evidence="2" type="ORF">ACFOD4_15465</name>
</gene>
<evidence type="ECO:0000313" key="3">
    <source>
        <dbReference type="Proteomes" id="UP001595593"/>
    </source>
</evidence>
<feature type="transmembrane region" description="Helical" evidence="1">
    <location>
        <begin position="53"/>
        <end position="74"/>
    </location>
</feature>
<dbReference type="Proteomes" id="UP001595593">
    <property type="component" value="Unassembled WGS sequence"/>
</dbReference>
<reference evidence="3" key="1">
    <citation type="journal article" date="2019" name="Int. J. Syst. Evol. Microbiol.">
        <title>The Global Catalogue of Microorganisms (GCM) 10K type strain sequencing project: providing services to taxonomists for standard genome sequencing and annotation.</title>
        <authorList>
            <consortium name="The Broad Institute Genomics Platform"/>
            <consortium name="The Broad Institute Genome Sequencing Center for Infectious Disease"/>
            <person name="Wu L."/>
            <person name="Ma J."/>
        </authorList>
    </citation>
    <scope>NUCLEOTIDE SEQUENCE [LARGE SCALE GENOMIC DNA]</scope>
    <source>
        <strain evidence="3">KCTC 52094</strain>
    </source>
</reference>
<name>A0ABV7G743_9PROT</name>